<reference evidence="2 3" key="1">
    <citation type="journal article" date="2016" name="Sci. Rep.">
        <title>Metabolic traits of an uncultured archaeal lineage -MSBL1- from brine pools of the Red Sea.</title>
        <authorList>
            <person name="Mwirichia R."/>
            <person name="Alam I."/>
            <person name="Rashid M."/>
            <person name="Vinu M."/>
            <person name="Ba-Alawi W."/>
            <person name="Anthony Kamau A."/>
            <person name="Kamanda Ngugi D."/>
            <person name="Goker M."/>
            <person name="Klenk H.P."/>
            <person name="Bajic V."/>
            <person name="Stingl U."/>
        </authorList>
    </citation>
    <scope>NUCLEOTIDE SEQUENCE [LARGE SCALE GENOMIC DNA]</scope>
    <source>
        <strain evidence="2">SCGC-AAA259A05</strain>
    </source>
</reference>
<evidence type="ECO:0000313" key="2">
    <source>
        <dbReference type="EMBL" id="KXA90759.1"/>
    </source>
</evidence>
<comment type="caution">
    <text evidence="2">The sequence shown here is derived from an EMBL/GenBank/DDBJ whole genome shotgun (WGS) entry which is preliminary data.</text>
</comment>
<name>A0A133U9B0_9EURY</name>
<organism evidence="2 3">
    <name type="scientific">candidate division MSBL1 archaeon SCGC-AAA259A05</name>
    <dbReference type="NCBI Taxonomy" id="1698259"/>
    <lineage>
        <taxon>Archaea</taxon>
        <taxon>Methanobacteriati</taxon>
        <taxon>Methanobacteriota</taxon>
        <taxon>candidate division MSBL1</taxon>
    </lineage>
</organism>
<protein>
    <submittedName>
        <fullName evidence="2">Uncharacterized protein</fullName>
    </submittedName>
</protein>
<dbReference type="EMBL" id="LHXJ01000040">
    <property type="protein sequence ID" value="KXA90759.1"/>
    <property type="molecule type" value="Genomic_DNA"/>
</dbReference>
<feature type="compositionally biased region" description="Polar residues" evidence="1">
    <location>
        <begin position="55"/>
        <end position="73"/>
    </location>
</feature>
<evidence type="ECO:0000313" key="3">
    <source>
        <dbReference type="Proteomes" id="UP000070163"/>
    </source>
</evidence>
<gene>
    <name evidence="2" type="ORF">AKJ57_03835</name>
</gene>
<keyword evidence="3" id="KW-1185">Reference proteome</keyword>
<dbReference type="AlphaFoldDB" id="A0A133U9B0"/>
<feature type="region of interest" description="Disordered" evidence="1">
    <location>
        <begin position="54"/>
        <end position="73"/>
    </location>
</feature>
<dbReference type="Proteomes" id="UP000070163">
    <property type="component" value="Unassembled WGS sequence"/>
</dbReference>
<proteinExistence type="predicted"/>
<accession>A0A133U9B0</accession>
<evidence type="ECO:0000256" key="1">
    <source>
        <dbReference type="SAM" id="MobiDB-lite"/>
    </source>
</evidence>
<sequence length="73" mass="8437">MKIILPEFLKEHLKREHENVSRYLESLIKKSYENSSDSANEGVRIRCPGRAFRRNVQSPTSGSETDSLLINFL</sequence>